<proteinExistence type="inferred from homology"/>
<dbReference type="Pfam" id="PF03816">
    <property type="entry name" value="LytR_cpsA_psr"/>
    <property type="match status" value="1"/>
</dbReference>
<dbReference type="PANTHER" id="PTHR33392:SF6">
    <property type="entry name" value="POLYISOPRENYL-TEICHOIC ACID--PEPTIDOGLYCAN TEICHOIC ACID TRANSFERASE TAGU"/>
    <property type="match status" value="1"/>
</dbReference>
<protein>
    <submittedName>
        <fullName evidence="4">LCP family protein</fullName>
    </submittedName>
</protein>
<evidence type="ECO:0000256" key="1">
    <source>
        <dbReference type="ARBA" id="ARBA00006068"/>
    </source>
</evidence>
<dbReference type="InterPro" id="IPR050922">
    <property type="entry name" value="LytR/CpsA/Psr_CW_biosynth"/>
</dbReference>
<comment type="similarity">
    <text evidence="1">Belongs to the LytR/CpsA/Psr (LCP) family.</text>
</comment>
<comment type="caution">
    <text evidence="4">The sequence shown here is derived from an EMBL/GenBank/DDBJ whole genome shotgun (WGS) entry which is preliminary data.</text>
</comment>
<dbReference type="NCBIfam" id="TIGR00350">
    <property type="entry name" value="lytR_cpsA_psr"/>
    <property type="match status" value="1"/>
</dbReference>
<dbReference type="RefSeq" id="WP_377568467.1">
    <property type="nucleotide sequence ID" value="NZ_JBHTJZ010000072.1"/>
</dbReference>
<feature type="region of interest" description="Disordered" evidence="2">
    <location>
        <begin position="1"/>
        <end position="27"/>
    </location>
</feature>
<sequence>MSQGQSSVMPSRSTLRGSKPPKRPKSKKRKSKLKVFFITLFFLLLGLLLAIAGWLSYLLLQTDEAFDTISIVDETVATPVPVKESVKKKPVSMVIMGIDSRSGGGGLNTDVLMVASFDPESKSASIVSIPRDTLIQVEGYRGRKANRFYADFFMAARNEGRSKEEAAIEAKEEFRSVLGKLFGIDIKYATVVNFKGFEDTVDLLGGIDVYVDMRMKYTDSHDGTNIDLQKGQQQLNGKQTLDFVRYRQSNDGTNMSSDFDRNRRQSEVVGALVDKLMTIGGVSKIGSIIEKMSENVQTDMPEKEISRMINTYLGIKSSNLTFMPLEGSWKSPYVYINEESLQKTRNELQAKMGMPVDAAE</sequence>
<dbReference type="Gene3D" id="3.40.630.190">
    <property type="entry name" value="LCP protein"/>
    <property type="match status" value="1"/>
</dbReference>
<dbReference type="Proteomes" id="UP001596989">
    <property type="component" value="Unassembled WGS sequence"/>
</dbReference>
<organism evidence="4 5">
    <name type="scientific">Paenibacillus chungangensis</name>
    <dbReference type="NCBI Taxonomy" id="696535"/>
    <lineage>
        <taxon>Bacteria</taxon>
        <taxon>Bacillati</taxon>
        <taxon>Bacillota</taxon>
        <taxon>Bacilli</taxon>
        <taxon>Bacillales</taxon>
        <taxon>Paenibacillaceae</taxon>
        <taxon>Paenibacillus</taxon>
    </lineage>
</organism>
<dbReference type="PANTHER" id="PTHR33392">
    <property type="entry name" value="POLYISOPRENYL-TEICHOIC ACID--PEPTIDOGLYCAN TEICHOIC ACID TRANSFERASE TAGU"/>
    <property type="match status" value="1"/>
</dbReference>
<name>A0ABW3HXV9_9BACL</name>
<evidence type="ECO:0000313" key="4">
    <source>
        <dbReference type="EMBL" id="MFD0962167.1"/>
    </source>
</evidence>
<evidence type="ECO:0000256" key="2">
    <source>
        <dbReference type="SAM" id="MobiDB-lite"/>
    </source>
</evidence>
<dbReference type="InterPro" id="IPR004474">
    <property type="entry name" value="LytR_CpsA_psr"/>
</dbReference>
<feature type="compositionally biased region" description="Polar residues" evidence="2">
    <location>
        <begin position="1"/>
        <end position="14"/>
    </location>
</feature>
<evidence type="ECO:0000259" key="3">
    <source>
        <dbReference type="Pfam" id="PF03816"/>
    </source>
</evidence>
<keyword evidence="5" id="KW-1185">Reference proteome</keyword>
<evidence type="ECO:0000313" key="5">
    <source>
        <dbReference type="Proteomes" id="UP001596989"/>
    </source>
</evidence>
<accession>A0ABW3HXV9</accession>
<reference evidence="5" key="1">
    <citation type="journal article" date="2019" name="Int. J. Syst. Evol. Microbiol.">
        <title>The Global Catalogue of Microorganisms (GCM) 10K type strain sequencing project: providing services to taxonomists for standard genome sequencing and annotation.</title>
        <authorList>
            <consortium name="The Broad Institute Genomics Platform"/>
            <consortium name="The Broad Institute Genome Sequencing Center for Infectious Disease"/>
            <person name="Wu L."/>
            <person name="Ma J."/>
        </authorList>
    </citation>
    <scope>NUCLEOTIDE SEQUENCE [LARGE SCALE GENOMIC DNA]</scope>
    <source>
        <strain evidence="5">CCUG 59129</strain>
    </source>
</reference>
<gene>
    <name evidence="4" type="ORF">ACFQ2I_22755</name>
</gene>
<feature type="domain" description="Cell envelope-related transcriptional attenuator" evidence="3">
    <location>
        <begin position="108"/>
        <end position="276"/>
    </location>
</feature>
<dbReference type="EMBL" id="JBHTJZ010000072">
    <property type="protein sequence ID" value="MFD0962167.1"/>
    <property type="molecule type" value="Genomic_DNA"/>
</dbReference>